<accession>A0AAE1E5Y9</accession>
<name>A0AAE1E5Y9_9GAST</name>
<evidence type="ECO:0000313" key="2">
    <source>
        <dbReference type="Proteomes" id="UP001283361"/>
    </source>
</evidence>
<protein>
    <submittedName>
        <fullName evidence="1">Uncharacterized protein</fullName>
    </submittedName>
</protein>
<keyword evidence="2" id="KW-1185">Reference proteome</keyword>
<dbReference type="Proteomes" id="UP001283361">
    <property type="component" value="Unassembled WGS sequence"/>
</dbReference>
<organism evidence="1 2">
    <name type="scientific">Elysia crispata</name>
    <name type="common">lettuce slug</name>
    <dbReference type="NCBI Taxonomy" id="231223"/>
    <lineage>
        <taxon>Eukaryota</taxon>
        <taxon>Metazoa</taxon>
        <taxon>Spiralia</taxon>
        <taxon>Lophotrochozoa</taxon>
        <taxon>Mollusca</taxon>
        <taxon>Gastropoda</taxon>
        <taxon>Heterobranchia</taxon>
        <taxon>Euthyneura</taxon>
        <taxon>Panpulmonata</taxon>
        <taxon>Sacoglossa</taxon>
        <taxon>Placobranchoidea</taxon>
        <taxon>Plakobranchidae</taxon>
        <taxon>Elysia</taxon>
    </lineage>
</organism>
<dbReference type="AlphaFoldDB" id="A0AAE1E5Y9"/>
<gene>
    <name evidence="1" type="ORF">RRG08_047050</name>
</gene>
<reference evidence="1" key="1">
    <citation type="journal article" date="2023" name="G3 (Bethesda)">
        <title>A reference genome for the long-term kleptoplast-retaining sea slug Elysia crispata morphotype clarki.</title>
        <authorList>
            <person name="Eastman K.E."/>
            <person name="Pendleton A.L."/>
            <person name="Shaikh M.A."/>
            <person name="Suttiyut T."/>
            <person name="Ogas R."/>
            <person name="Tomko P."/>
            <person name="Gavelis G."/>
            <person name="Widhalm J.R."/>
            <person name="Wisecaver J.H."/>
        </authorList>
    </citation>
    <scope>NUCLEOTIDE SEQUENCE</scope>
    <source>
        <strain evidence="1">ECLA1</strain>
    </source>
</reference>
<sequence length="77" mass="8492">MCRFLPLATTGDILTCVAPLLAGSTFIVVPGNVTLETNTFYSVFAKEMGRIGSTTLSKSELLNKEKLRLFFDINVYL</sequence>
<dbReference type="EMBL" id="JAWDGP010001093">
    <property type="protein sequence ID" value="KAK3794775.1"/>
    <property type="molecule type" value="Genomic_DNA"/>
</dbReference>
<comment type="caution">
    <text evidence="1">The sequence shown here is derived from an EMBL/GenBank/DDBJ whole genome shotgun (WGS) entry which is preliminary data.</text>
</comment>
<proteinExistence type="predicted"/>
<evidence type="ECO:0000313" key="1">
    <source>
        <dbReference type="EMBL" id="KAK3794775.1"/>
    </source>
</evidence>